<accession>D9SKX6</accession>
<evidence type="ECO:0000313" key="2">
    <source>
        <dbReference type="Proteomes" id="UP000002730"/>
    </source>
</evidence>
<dbReference type="AlphaFoldDB" id="D9SKX6"/>
<protein>
    <submittedName>
        <fullName evidence="1">Uncharacterized protein</fullName>
    </submittedName>
</protein>
<evidence type="ECO:0000313" key="1">
    <source>
        <dbReference type="EMBL" id="ADL53548.1"/>
    </source>
</evidence>
<reference evidence="1 2" key="1">
    <citation type="submission" date="2010-08" db="EMBL/GenBank/DDBJ databases">
        <title>Complete sequence of Clostridium cellulovorans 743B.</title>
        <authorList>
            <consortium name="US DOE Joint Genome Institute"/>
            <person name="Lucas S."/>
            <person name="Copeland A."/>
            <person name="Lapidus A."/>
            <person name="Cheng J.-F."/>
            <person name="Bruce D."/>
            <person name="Goodwin L."/>
            <person name="Pitluck S."/>
            <person name="Chertkov O."/>
            <person name="Detter J.C."/>
            <person name="Han C."/>
            <person name="Tapia R."/>
            <person name="Land M."/>
            <person name="Hauser L."/>
            <person name="Chang Y.-J."/>
            <person name="Jeffries C."/>
            <person name="Kyrpides N."/>
            <person name="Ivanova N."/>
            <person name="Mikhailova N."/>
            <person name="Hemme C.L."/>
            <person name="Woyke T."/>
        </authorList>
    </citation>
    <scope>NUCLEOTIDE SEQUENCE [LARGE SCALE GENOMIC DNA]</scope>
    <source>
        <strain evidence="2">ATCC 35296 / DSM 3052 / OCM 3 / 743B</strain>
    </source>
</reference>
<dbReference type="Proteomes" id="UP000002730">
    <property type="component" value="Chromosome"/>
</dbReference>
<organism evidence="1 2">
    <name type="scientific">Clostridium cellulovorans (strain ATCC 35296 / DSM 3052 / OCM 3 / 743B)</name>
    <dbReference type="NCBI Taxonomy" id="573061"/>
    <lineage>
        <taxon>Bacteria</taxon>
        <taxon>Bacillati</taxon>
        <taxon>Bacillota</taxon>
        <taxon>Clostridia</taxon>
        <taxon>Eubacteriales</taxon>
        <taxon>Clostridiaceae</taxon>
        <taxon>Clostridium</taxon>
    </lineage>
</organism>
<dbReference type="EMBL" id="CP002160">
    <property type="protein sequence ID" value="ADL53548.1"/>
    <property type="molecule type" value="Genomic_DNA"/>
</dbReference>
<dbReference type="STRING" id="573061.Clocel_3882"/>
<sequence>MGSFLSYRIVGNKENRPKHTARPDTTIEKYTADFVC</sequence>
<dbReference type="HOGENOM" id="CLU_3355425_0_0_9"/>
<gene>
    <name evidence="1" type="ordered locus">Clocel_3882</name>
</gene>
<name>D9SKX6_CLOC7</name>
<keyword evidence="2" id="KW-1185">Reference proteome</keyword>
<dbReference type="KEGG" id="ccb:Clocel_3882"/>
<proteinExistence type="predicted"/>